<feature type="domain" description="Phosphoadenosine phosphosulphate reductase" evidence="1">
    <location>
        <begin position="19"/>
        <end position="188"/>
    </location>
</feature>
<accession>A0A1G1VZX0</accession>
<evidence type="ECO:0000259" key="1">
    <source>
        <dbReference type="Pfam" id="PF01507"/>
    </source>
</evidence>
<dbReference type="SUPFAM" id="SSF52402">
    <property type="entry name" value="Adenine nucleotide alpha hydrolases-like"/>
    <property type="match status" value="1"/>
</dbReference>
<comment type="caution">
    <text evidence="2">The sequence shown here is derived from an EMBL/GenBank/DDBJ whole genome shotgun (WGS) entry which is preliminary data.</text>
</comment>
<dbReference type="EMBL" id="MHCL01000020">
    <property type="protein sequence ID" value="OGY20884.1"/>
    <property type="molecule type" value="Genomic_DNA"/>
</dbReference>
<dbReference type="InterPro" id="IPR002500">
    <property type="entry name" value="PAPS_reduct_dom"/>
</dbReference>
<dbReference type="AlphaFoldDB" id="A0A1G1VZX0"/>
<dbReference type="InterPro" id="IPR014729">
    <property type="entry name" value="Rossmann-like_a/b/a_fold"/>
</dbReference>
<evidence type="ECO:0000313" key="3">
    <source>
        <dbReference type="Proteomes" id="UP000176723"/>
    </source>
</evidence>
<proteinExistence type="predicted"/>
<dbReference type="GO" id="GO:0003824">
    <property type="term" value="F:catalytic activity"/>
    <property type="evidence" value="ECO:0007669"/>
    <property type="project" value="InterPro"/>
</dbReference>
<dbReference type="STRING" id="1797593.A3A65_02805"/>
<dbReference type="InterPro" id="IPR050128">
    <property type="entry name" value="Sulfate_adenylyltrnsfr_sub2"/>
</dbReference>
<sequence length="217" mass="25106">MRSGEKILSSALNKFAPKIAIAWSGGKDSTALLHIIRSLNNGKVPIPVLFIDSGLHFPETLEFVNKLEHAWNLNLVRVDDKATLRQFRASKSRLKKKELANLMLVRGIKKSVKKFRWRALVVGIRWDEHEARASEAYFSVRKKHTRIHPILHFSERDIWEYISSRGIPHHPLYDQGYRSIGERPFTKPVTDPRASERSGRENENVKIMVKLRAQGYF</sequence>
<dbReference type="Proteomes" id="UP000176723">
    <property type="component" value="Unassembled WGS sequence"/>
</dbReference>
<dbReference type="PANTHER" id="PTHR43196">
    <property type="entry name" value="SULFATE ADENYLYLTRANSFERASE SUBUNIT 2"/>
    <property type="match status" value="1"/>
</dbReference>
<dbReference type="Gene3D" id="3.40.50.620">
    <property type="entry name" value="HUPs"/>
    <property type="match status" value="1"/>
</dbReference>
<reference evidence="2 3" key="1">
    <citation type="journal article" date="2016" name="Nat. Commun.">
        <title>Thousands of microbial genomes shed light on interconnected biogeochemical processes in an aquifer system.</title>
        <authorList>
            <person name="Anantharaman K."/>
            <person name="Brown C.T."/>
            <person name="Hug L.A."/>
            <person name="Sharon I."/>
            <person name="Castelle C.J."/>
            <person name="Probst A.J."/>
            <person name="Thomas B.C."/>
            <person name="Singh A."/>
            <person name="Wilkins M.J."/>
            <person name="Karaoz U."/>
            <person name="Brodie E.L."/>
            <person name="Williams K.H."/>
            <person name="Hubbard S.S."/>
            <person name="Banfield J.F."/>
        </authorList>
    </citation>
    <scope>NUCLEOTIDE SEQUENCE [LARGE SCALE GENOMIC DNA]</scope>
</reference>
<evidence type="ECO:0000313" key="2">
    <source>
        <dbReference type="EMBL" id="OGY20884.1"/>
    </source>
</evidence>
<gene>
    <name evidence="2" type="ORF">A3A65_02805</name>
</gene>
<protein>
    <recommendedName>
        <fullName evidence="1">Phosphoadenosine phosphosulphate reductase domain-containing protein</fullName>
    </recommendedName>
</protein>
<organism evidence="2 3">
    <name type="scientific">Candidatus Chisholmbacteria bacterium RIFCSPLOWO2_01_FULL_49_14</name>
    <dbReference type="NCBI Taxonomy" id="1797593"/>
    <lineage>
        <taxon>Bacteria</taxon>
        <taxon>Candidatus Chisholmiibacteriota</taxon>
    </lineage>
</organism>
<dbReference type="PANTHER" id="PTHR43196:SF1">
    <property type="entry name" value="SULFATE ADENYLYLTRANSFERASE SUBUNIT 2"/>
    <property type="match status" value="1"/>
</dbReference>
<dbReference type="Pfam" id="PF01507">
    <property type="entry name" value="PAPS_reduct"/>
    <property type="match status" value="1"/>
</dbReference>
<name>A0A1G1VZX0_9BACT</name>